<gene>
    <name evidence="1" type="primary">244</name>
    <name evidence="1" type="ORF">PBI_JAY2JAY_244</name>
</gene>
<dbReference type="KEGG" id="vg:26796973"/>
<accession>A0A0A0RQR2</accession>
<dbReference type="Proteomes" id="UP000030200">
    <property type="component" value="Segment"/>
</dbReference>
<dbReference type="EMBL" id="KM652554">
    <property type="protein sequence ID" value="AIW02697.1"/>
    <property type="molecule type" value="Genomic_DNA"/>
</dbReference>
<name>A0A0A0RQR2_9CAUD</name>
<evidence type="ECO:0000313" key="1">
    <source>
        <dbReference type="EMBL" id="AIW02697.1"/>
    </source>
</evidence>
<proteinExistence type="predicted"/>
<keyword evidence="2" id="KW-1185">Reference proteome</keyword>
<dbReference type="OrthoDB" id="25341at10239"/>
<dbReference type="GeneID" id="26796973"/>
<organism evidence="1 2">
    <name type="scientific">Streptomyces phage Jay2Jay</name>
    <dbReference type="NCBI Taxonomy" id="1556290"/>
    <lineage>
        <taxon>Viruses</taxon>
        <taxon>Duplodnaviria</taxon>
        <taxon>Heunggongvirae</taxon>
        <taxon>Uroviricota</taxon>
        <taxon>Caudoviricetes</taxon>
        <taxon>Stanwilliamsviridae</taxon>
        <taxon>Boydwoodruffvirinae</taxon>
        <taxon>Samistivirus</taxon>
        <taxon>Samistivirus jay2jay</taxon>
    </lineage>
</organism>
<dbReference type="RefSeq" id="YP_009225924.1">
    <property type="nucleotide sequence ID" value="NC_029098.1"/>
</dbReference>
<reference evidence="1 2" key="1">
    <citation type="submission" date="2014-09" db="EMBL/GenBank/DDBJ databases">
        <authorList>
            <person name="Gicewicz E.A."/>
            <person name="Hiryak K.M."/>
            <person name="Horoschock A.N."/>
            <person name="Kneeream E.R."/>
            <person name="Luchetta J."/>
            <person name="Mikolon A.R."/>
            <person name="Smith S.N."/>
            <person name="Svintozelskiy S."/>
            <person name="Yucha M.L."/>
            <person name="Manna D.P."/>
            <person name="Pidcock K.A."/>
            <person name="Laing C.E."/>
            <person name="Schaff J.E."/>
            <person name="Dashiell C.L."/>
            <person name="Macialek J.A."/>
            <person name="Anders K.R."/>
            <person name="Braun M.A."/>
            <person name="Delesalle V.A."/>
            <person name="Hughes L.E."/>
            <person name="Ware V.C."/>
            <person name="Bradley K.W."/>
            <person name="Barker L.P."/>
            <person name="Asai D.J."/>
            <person name="Bowman C.A."/>
            <person name="Russell D.A."/>
            <person name="Pope W.H."/>
            <person name="Jacobs-Sera D."/>
            <person name="Hendrix R.W."/>
            <person name="Hatfull G.F."/>
        </authorList>
    </citation>
    <scope>NUCLEOTIDE SEQUENCE [LARGE SCALE GENOMIC DNA]</scope>
</reference>
<protein>
    <submittedName>
        <fullName evidence="1">Uncharacterized protein</fullName>
    </submittedName>
</protein>
<sequence length="80" mass="8801">MEERESFVLTTDSAIIDSVEEAVRNINISVSLLSAILQEALAKAKVPVDDDTIDAFGIIEQSTASVNMYLERLGLWTTKN</sequence>
<evidence type="ECO:0000313" key="2">
    <source>
        <dbReference type="Proteomes" id="UP000030200"/>
    </source>
</evidence>